<name>A0A1I7DYT2_9HYPH</name>
<reference evidence="3" key="1">
    <citation type="submission" date="2016-10" db="EMBL/GenBank/DDBJ databases">
        <authorList>
            <person name="Varghese N."/>
            <person name="Submissions S."/>
        </authorList>
    </citation>
    <scope>NUCLEOTIDE SEQUENCE [LARGE SCALE GENOMIC DNA]</scope>
    <source>
        <strain evidence="3">DSM 17465</strain>
    </source>
</reference>
<feature type="transmembrane region" description="Helical" evidence="1">
    <location>
        <begin position="225"/>
        <end position="244"/>
    </location>
</feature>
<feature type="transmembrane region" description="Helical" evidence="1">
    <location>
        <begin position="72"/>
        <end position="89"/>
    </location>
</feature>
<keyword evidence="3" id="KW-1185">Reference proteome</keyword>
<feature type="transmembrane region" description="Helical" evidence="1">
    <location>
        <begin position="95"/>
        <end position="113"/>
    </location>
</feature>
<keyword evidence="1" id="KW-1133">Transmembrane helix</keyword>
<evidence type="ECO:0000313" key="2">
    <source>
        <dbReference type="EMBL" id="SFU16838.1"/>
    </source>
</evidence>
<accession>A0A1I7DYT2</accession>
<gene>
    <name evidence="2" type="ORF">SAMN05444141_11344</name>
</gene>
<evidence type="ECO:0000313" key="3">
    <source>
        <dbReference type="Proteomes" id="UP000183371"/>
    </source>
</evidence>
<feature type="transmembrane region" description="Helical" evidence="1">
    <location>
        <begin position="125"/>
        <end position="147"/>
    </location>
</feature>
<proteinExistence type="predicted"/>
<dbReference type="RefSeq" id="WP_054785380.1">
    <property type="nucleotide sequence ID" value="NZ_FPBD01000013.1"/>
</dbReference>
<feature type="transmembrane region" description="Helical" evidence="1">
    <location>
        <begin position="44"/>
        <end position="60"/>
    </location>
</feature>
<dbReference type="Proteomes" id="UP000183371">
    <property type="component" value="Unassembled WGS sequence"/>
</dbReference>
<sequence>MKHRLHDIRIIAIAMSLTSAFLIYRPTLWMFNSWLTQPSHFVTLAYLVALVSLVFWSLSSPERFQQPVKQDIIYLMLFVSAAMRFTGQVLGIHDLASLTFCIDVFALAILYGLKNRTCPVSPYWLSMIFLLSIPGVRSFLVLLINLFQEVINYHYCQLISFVFEGITCIARDELTTGFELLYLGKDLVFGIPYNGDAVLMISMLALFIMNAIYRPNWLISFTSTAAIVCLYFLATLVCFSLFALSQLGLENLISATLRSAYLSVYLNAIINFVAFSLSVLPILAYYAKFVAPRPNPASKHS</sequence>
<feature type="transmembrane region" description="Helical" evidence="1">
    <location>
        <begin position="7"/>
        <end position="24"/>
    </location>
</feature>
<protein>
    <submittedName>
        <fullName evidence="2">Uncharacterized protein</fullName>
    </submittedName>
</protein>
<feature type="transmembrane region" description="Helical" evidence="1">
    <location>
        <begin position="264"/>
        <end position="286"/>
    </location>
</feature>
<dbReference type="AlphaFoldDB" id="A0A1I7DYT2"/>
<organism evidence="2 3">
    <name type="scientific">Pseudovibrio denitrificans</name>
    <dbReference type="NCBI Taxonomy" id="258256"/>
    <lineage>
        <taxon>Bacteria</taxon>
        <taxon>Pseudomonadati</taxon>
        <taxon>Pseudomonadota</taxon>
        <taxon>Alphaproteobacteria</taxon>
        <taxon>Hyphomicrobiales</taxon>
        <taxon>Stappiaceae</taxon>
        <taxon>Pseudovibrio</taxon>
    </lineage>
</organism>
<evidence type="ECO:0000256" key="1">
    <source>
        <dbReference type="SAM" id="Phobius"/>
    </source>
</evidence>
<keyword evidence="1" id="KW-0472">Membrane</keyword>
<dbReference type="EMBL" id="FPBD01000013">
    <property type="protein sequence ID" value="SFU16838.1"/>
    <property type="molecule type" value="Genomic_DNA"/>
</dbReference>
<feature type="transmembrane region" description="Helical" evidence="1">
    <location>
        <begin position="191"/>
        <end position="213"/>
    </location>
</feature>
<keyword evidence="1" id="KW-0812">Transmembrane</keyword>